<sequence>MNIDWVVIICTVAVVAMGVLAFCFEYGIGAKKDDKDEMQEKQDDSSMTDTK</sequence>
<keyword evidence="1" id="KW-1133">Transmembrane helix</keyword>
<accession>A0A1G6BY27</accession>
<dbReference type="Proteomes" id="UP000199228">
    <property type="component" value="Unassembled WGS sequence"/>
</dbReference>
<organism evidence="2 3">
    <name type="scientific">Eubacterium oxidoreducens</name>
    <dbReference type="NCBI Taxonomy" id="1732"/>
    <lineage>
        <taxon>Bacteria</taxon>
        <taxon>Bacillati</taxon>
        <taxon>Bacillota</taxon>
        <taxon>Clostridia</taxon>
        <taxon>Eubacteriales</taxon>
        <taxon>Eubacteriaceae</taxon>
        <taxon>Eubacterium</taxon>
    </lineage>
</organism>
<keyword evidence="1" id="KW-0812">Transmembrane</keyword>
<dbReference type="STRING" id="1732.SAMN02910417_01899"/>
<evidence type="ECO:0000313" key="2">
    <source>
        <dbReference type="EMBL" id="SDB25490.1"/>
    </source>
</evidence>
<dbReference type="RefSeq" id="WP_176762359.1">
    <property type="nucleotide sequence ID" value="NZ_FMXR01000013.1"/>
</dbReference>
<gene>
    <name evidence="2" type="ORF">SAMN02910417_01899</name>
</gene>
<name>A0A1G6BY27_EUBOX</name>
<feature type="transmembrane region" description="Helical" evidence="1">
    <location>
        <begin position="6"/>
        <end position="28"/>
    </location>
</feature>
<reference evidence="2 3" key="1">
    <citation type="submission" date="2016-10" db="EMBL/GenBank/DDBJ databases">
        <authorList>
            <person name="de Groot N.N."/>
        </authorList>
    </citation>
    <scope>NUCLEOTIDE SEQUENCE [LARGE SCALE GENOMIC DNA]</scope>
    <source>
        <strain evidence="2 3">DSM 3217</strain>
    </source>
</reference>
<keyword evidence="1" id="KW-0472">Membrane</keyword>
<proteinExistence type="predicted"/>
<dbReference type="AlphaFoldDB" id="A0A1G6BY27"/>
<evidence type="ECO:0000313" key="3">
    <source>
        <dbReference type="Proteomes" id="UP000199228"/>
    </source>
</evidence>
<protein>
    <submittedName>
        <fullName evidence="2">Uncharacterized protein</fullName>
    </submittedName>
</protein>
<keyword evidence="3" id="KW-1185">Reference proteome</keyword>
<evidence type="ECO:0000256" key="1">
    <source>
        <dbReference type="SAM" id="Phobius"/>
    </source>
</evidence>
<dbReference type="EMBL" id="FMXR01000013">
    <property type="protein sequence ID" value="SDB25490.1"/>
    <property type="molecule type" value="Genomic_DNA"/>
</dbReference>